<dbReference type="FunFam" id="1.10.10.10:FF:000393">
    <property type="entry name" value="Oocyte-specific H1 histone"/>
    <property type="match status" value="1"/>
</dbReference>
<dbReference type="OrthoDB" id="1110759at2759"/>
<dbReference type="KEGG" id="lww:102733771"/>
<dbReference type="GO" id="GO:0005634">
    <property type="term" value="C:nucleus"/>
    <property type="evidence" value="ECO:0007669"/>
    <property type="project" value="UniProtKB-ARBA"/>
</dbReference>
<dbReference type="GO" id="GO:1905515">
    <property type="term" value="P:non-motile cilium assembly"/>
    <property type="evidence" value="ECO:0007669"/>
    <property type="project" value="TreeGrafter"/>
</dbReference>
<feature type="compositionally biased region" description="Basic and acidic residues" evidence="12">
    <location>
        <begin position="516"/>
        <end position="527"/>
    </location>
</feature>
<feature type="compositionally biased region" description="Low complexity" evidence="12">
    <location>
        <begin position="528"/>
        <end position="541"/>
    </location>
</feature>
<evidence type="ECO:0000259" key="13">
    <source>
        <dbReference type="PROSITE" id="PS51504"/>
    </source>
</evidence>
<feature type="compositionally biased region" description="Basic and acidic residues" evidence="12">
    <location>
        <begin position="386"/>
        <end position="422"/>
    </location>
</feature>
<evidence type="ECO:0000256" key="5">
    <source>
        <dbReference type="ARBA" id="ARBA00023125"/>
    </source>
</evidence>
<dbReference type="InterPro" id="IPR005818">
    <property type="entry name" value="Histone_H1/H5_H15"/>
</dbReference>
<dbReference type="GO" id="GO:0000786">
    <property type="term" value="C:nucleosome"/>
    <property type="evidence" value="ECO:0007669"/>
    <property type="project" value="InterPro"/>
</dbReference>
<dbReference type="Proteomes" id="UP000245341">
    <property type="component" value="Unplaced"/>
</dbReference>
<feature type="compositionally biased region" description="Basic and acidic residues" evidence="12">
    <location>
        <begin position="430"/>
        <end position="454"/>
    </location>
</feature>
<protein>
    <recommendedName>
        <fullName evidence="8">Histone H1.8</fullName>
    </recommendedName>
    <alternativeName>
        <fullName evidence="11">Histone H1oo</fullName>
    </alternativeName>
    <alternativeName>
        <fullName evidence="9">Oocyte-specific histone H1</fullName>
    </alternativeName>
    <alternativeName>
        <fullName evidence="10">Oocyte-specific linker histone H1</fullName>
    </alternativeName>
</protein>
<keyword evidence="5" id="KW-0238">DNA-binding</keyword>
<evidence type="ECO:0000256" key="10">
    <source>
        <dbReference type="ARBA" id="ARBA00078520"/>
    </source>
</evidence>
<evidence type="ECO:0000313" key="14">
    <source>
        <dbReference type="Proteomes" id="UP000245341"/>
    </source>
</evidence>
<dbReference type="InterPro" id="IPR057411">
    <property type="entry name" value="TPR_IFT122"/>
</dbReference>
<keyword evidence="2" id="KW-0158">Chromosome</keyword>
<dbReference type="GO" id="GO:0030527">
    <property type="term" value="F:structural constituent of chromatin"/>
    <property type="evidence" value="ECO:0007669"/>
    <property type="project" value="UniProtKB-ARBA"/>
</dbReference>
<proteinExistence type="predicted"/>
<dbReference type="PROSITE" id="PS51504">
    <property type="entry name" value="H15"/>
    <property type="match status" value="1"/>
</dbReference>
<dbReference type="PANTHER" id="PTHR12764:SF4">
    <property type="entry name" value="INTRAFLAGELLAR TRANSPORT PROTEIN 122 HOMOLOG"/>
    <property type="match status" value="1"/>
</dbReference>
<gene>
    <name evidence="15" type="primary">LOC102733771</name>
</gene>
<dbReference type="Pfam" id="PF25295">
    <property type="entry name" value="TPR_IFT122"/>
    <property type="match status" value="1"/>
</dbReference>
<dbReference type="GO" id="GO:0030991">
    <property type="term" value="C:intraciliary transport particle A"/>
    <property type="evidence" value="ECO:0007669"/>
    <property type="project" value="TreeGrafter"/>
</dbReference>
<evidence type="ECO:0000256" key="8">
    <source>
        <dbReference type="ARBA" id="ARBA00073462"/>
    </source>
</evidence>
<feature type="region of interest" description="Disordered" evidence="12">
    <location>
        <begin position="351"/>
        <end position="588"/>
    </location>
</feature>
<evidence type="ECO:0000256" key="3">
    <source>
        <dbReference type="ARBA" id="ARBA00022574"/>
    </source>
</evidence>
<evidence type="ECO:0000256" key="7">
    <source>
        <dbReference type="ARBA" id="ARBA00056213"/>
    </source>
</evidence>
<sequence>MEPALKKTQKPVLLSSIRFLLQESISSLCFYLSRLIDIARKLDKAEREPLLMCAYYFKKLDNPGYAAETYLKIGDLKSLVQLHVETQRWDEAFALGEKHPEFKDDIYVPYAQWLAENDRFEEAQKAFHKAGRQREAVRVLEQLTHNAVVESRFNDAAYYYWMLSMQCLDIAQDPAQKDAMLDKFRHFQHLAELYHGYHAIQRYTVRWPGDGGLVGVLPTEPGALGTSYRAADIWMESKPTGQDDLPRNSGLLLGDKVWPLAHPPWGLAGARRVLCQAGPSRSTPRGPRRHPPVLRMVLEALQAGERRRGTSVAAIKVYILQKYPTVDVLRLKYLLKQALATGMHRGLLVRPTNSKARGATGSFKLVPKHKRKVQPRKTPIMTAPRKPSEAKEKVPKKPREAKKDPPNPGEVKRGPRKLREVRTSPPKPGAAKEKAPKKGGQTKDQEARASEARKASQQPDKATRAPPSATGPSGKSKVKGRRKSQGGEAHRKTKAGSRSAKPTVPKGKNGTASPAKKKENHVPKEVVAHAAKAGPKAKAAALPRGGGSKTVPEPLARKTEAPKGPRRPGMPTKASSSKLASRKVEAES</sequence>
<keyword evidence="3" id="KW-0853">WD repeat</keyword>
<evidence type="ECO:0000256" key="12">
    <source>
        <dbReference type="SAM" id="MobiDB-lite"/>
    </source>
</evidence>
<dbReference type="Gene3D" id="1.10.10.10">
    <property type="entry name" value="Winged helix-like DNA-binding domain superfamily/Winged helix DNA-binding domain"/>
    <property type="match status" value="1"/>
</dbReference>
<dbReference type="RefSeq" id="XP_030888006.1">
    <property type="nucleotide sequence ID" value="XM_031032146.1"/>
</dbReference>
<dbReference type="AlphaFoldDB" id="A0A7F8R491"/>
<dbReference type="GO" id="GO:0035721">
    <property type="term" value="P:intraciliary retrograde transport"/>
    <property type="evidence" value="ECO:0007669"/>
    <property type="project" value="TreeGrafter"/>
</dbReference>
<keyword evidence="4" id="KW-0677">Repeat</keyword>
<feature type="compositionally biased region" description="Basic residues" evidence="12">
    <location>
        <begin position="366"/>
        <end position="375"/>
    </location>
</feature>
<dbReference type="GO" id="GO:0003677">
    <property type="term" value="F:DNA binding"/>
    <property type="evidence" value="ECO:0007669"/>
    <property type="project" value="UniProtKB-KW"/>
</dbReference>
<evidence type="ECO:0000256" key="11">
    <source>
        <dbReference type="ARBA" id="ARBA00080360"/>
    </source>
</evidence>
<evidence type="ECO:0000256" key="2">
    <source>
        <dbReference type="ARBA" id="ARBA00022454"/>
    </source>
</evidence>
<evidence type="ECO:0000313" key="15">
    <source>
        <dbReference type="RefSeq" id="XP_030888006.1"/>
    </source>
</evidence>
<dbReference type="GO" id="GO:0097730">
    <property type="term" value="C:non-motile cilium"/>
    <property type="evidence" value="ECO:0007669"/>
    <property type="project" value="TreeGrafter"/>
</dbReference>
<evidence type="ECO:0000256" key="9">
    <source>
        <dbReference type="ARBA" id="ARBA00078404"/>
    </source>
</evidence>
<evidence type="ECO:0000256" key="6">
    <source>
        <dbReference type="ARBA" id="ARBA00023242"/>
    </source>
</evidence>
<dbReference type="PANTHER" id="PTHR12764">
    <property type="entry name" value="WD REPEAT DOMAIN-RELATED"/>
    <property type="match status" value="1"/>
</dbReference>
<evidence type="ECO:0000256" key="1">
    <source>
        <dbReference type="ARBA" id="ARBA00004120"/>
    </source>
</evidence>
<dbReference type="SUPFAM" id="SSF46785">
    <property type="entry name" value="Winged helix' DNA-binding domain"/>
    <property type="match status" value="1"/>
</dbReference>
<keyword evidence="6" id="KW-0539">Nucleus</keyword>
<reference evidence="15" key="1">
    <citation type="submission" date="2025-08" db="UniProtKB">
        <authorList>
            <consortium name="RefSeq"/>
        </authorList>
    </citation>
    <scope>IDENTIFICATION</scope>
    <source>
        <tissue evidence="15">Liver</tissue>
    </source>
</reference>
<comment type="subcellular location">
    <subcellularLocation>
        <location evidence="1">Cytoplasm</location>
        <location evidence="1">Cytoskeleton</location>
        <location evidence="1">Cilium basal body</location>
    </subcellularLocation>
</comment>
<dbReference type="CDD" id="cd00073">
    <property type="entry name" value="H15"/>
    <property type="match status" value="1"/>
</dbReference>
<comment type="function">
    <text evidence="7">May play a key role in the control of gene expression during oogenesis and early embryogenesis, presumably through the perturbation of chromatin structure. Essential for meiotic maturation of germinal vesicle-stage oocytes. The somatic type linker histone H1c is rapidly replaced by H1oo in a donor nucleus transplanted into an oocyte. The greater mobility of H1oo as compared to H1c may contribute to this rapid replacement and increased instability of the embryonic chromatin structure. The rapid replacement of H1c with H1oo may play an important role in nuclear remodeling.</text>
</comment>
<dbReference type="SMART" id="SM00526">
    <property type="entry name" value="H15"/>
    <property type="match status" value="1"/>
</dbReference>
<organism evidence="14 15">
    <name type="scientific">Leptonychotes weddellii</name>
    <name type="common">Weddell seal</name>
    <name type="synonym">Otaria weddellii</name>
    <dbReference type="NCBI Taxonomy" id="9713"/>
    <lineage>
        <taxon>Eukaryota</taxon>
        <taxon>Metazoa</taxon>
        <taxon>Chordata</taxon>
        <taxon>Craniata</taxon>
        <taxon>Vertebrata</taxon>
        <taxon>Euteleostomi</taxon>
        <taxon>Mammalia</taxon>
        <taxon>Eutheria</taxon>
        <taxon>Laurasiatheria</taxon>
        <taxon>Carnivora</taxon>
        <taxon>Caniformia</taxon>
        <taxon>Pinnipedia</taxon>
        <taxon>Phocidae</taxon>
        <taxon>Monachinae</taxon>
        <taxon>Lobodontini</taxon>
        <taxon>Leptonychotes</taxon>
    </lineage>
</organism>
<name>A0A7F8R491_LEPWE</name>
<dbReference type="FunFam" id="1.25.40.470:FF:000005">
    <property type="entry name" value="Intraflagellar transport protein 122 homolog"/>
    <property type="match status" value="1"/>
</dbReference>
<dbReference type="InterPro" id="IPR036390">
    <property type="entry name" value="WH_DNA-bd_sf"/>
</dbReference>
<dbReference type="GO" id="GO:0006334">
    <property type="term" value="P:nucleosome assembly"/>
    <property type="evidence" value="ECO:0007669"/>
    <property type="project" value="InterPro"/>
</dbReference>
<accession>A0A7F8R491</accession>
<dbReference type="InterPro" id="IPR036388">
    <property type="entry name" value="WH-like_DNA-bd_sf"/>
</dbReference>
<dbReference type="Pfam" id="PF00538">
    <property type="entry name" value="Linker_histone"/>
    <property type="match status" value="1"/>
</dbReference>
<dbReference type="Gene3D" id="1.25.40.470">
    <property type="match status" value="1"/>
</dbReference>
<dbReference type="GO" id="GO:0061512">
    <property type="term" value="P:protein localization to cilium"/>
    <property type="evidence" value="ECO:0007669"/>
    <property type="project" value="TreeGrafter"/>
</dbReference>
<keyword evidence="14" id="KW-1185">Reference proteome</keyword>
<dbReference type="InterPro" id="IPR039857">
    <property type="entry name" value="Ift122/121"/>
</dbReference>
<feature type="domain" description="H15" evidence="13">
    <location>
        <begin position="289"/>
        <end position="367"/>
    </location>
</feature>
<dbReference type="GeneID" id="102733771"/>
<evidence type="ECO:0000256" key="4">
    <source>
        <dbReference type="ARBA" id="ARBA00022737"/>
    </source>
</evidence>